<proteinExistence type="predicted"/>
<organism evidence="1 2">
    <name type="scientific">Arabidopsis suecica</name>
    <name type="common">Swedish thale-cress</name>
    <name type="synonym">Cardaminopsis suecica</name>
    <dbReference type="NCBI Taxonomy" id="45249"/>
    <lineage>
        <taxon>Eukaryota</taxon>
        <taxon>Viridiplantae</taxon>
        <taxon>Streptophyta</taxon>
        <taxon>Embryophyta</taxon>
        <taxon>Tracheophyta</taxon>
        <taxon>Spermatophyta</taxon>
        <taxon>Magnoliopsida</taxon>
        <taxon>eudicotyledons</taxon>
        <taxon>Gunneridae</taxon>
        <taxon>Pentapetalae</taxon>
        <taxon>rosids</taxon>
        <taxon>malvids</taxon>
        <taxon>Brassicales</taxon>
        <taxon>Brassicaceae</taxon>
        <taxon>Camelineae</taxon>
        <taxon>Arabidopsis</taxon>
    </lineage>
</organism>
<dbReference type="Proteomes" id="UP000694251">
    <property type="component" value="Chromosome 7"/>
</dbReference>
<name>A0A8T2BQX1_ARASU</name>
<keyword evidence="2" id="KW-1185">Reference proteome</keyword>
<evidence type="ECO:0000313" key="2">
    <source>
        <dbReference type="Proteomes" id="UP000694251"/>
    </source>
</evidence>
<dbReference type="EMBL" id="JAEFBJ010000007">
    <property type="protein sequence ID" value="KAG7588396.1"/>
    <property type="molecule type" value="Genomic_DNA"/>
</dbReference>
<sequence>MARDTQFPWDPEGVCLKPPPEKSLTCGTCVTPCVAAGYGAVGSDLVAAIHAIEADGTVKRRLKRGNSY</sequence>
<comment type="caution">
    <text evidence="1">The sequence shown here is derived from an EMBL/GenBank/DDBJ whole genome shotgun (WGS) entry which is preliminary data.</text>
</comment>
<protein>
    <submittedName>
        <fullName evidence="1">Uncharacterized protein</fullName>
    </submittedName>
</protein>
<gene>
    <name evidence="1" type="ORF">ISN44_As07g007310</name>
</gene>
<reference evidence="1 2" key="1">
    <citation type="submission" date="2020-12" db="EMBL/GenBank/DDBJ databases">
        <title>Concerted genomic and epigenomic changes stabilize Arabidopsis allopolyploids.</title>
        <authorList>
            <person name="Chen Z."/>
        </authorList>
    </citation>
    <scope>NUCLEOTIDE SEQUENCE [LARGE SCALE GENOMIC DNA]</scope>
    <source>
        <strain evidence="1">As9502</strain>
        <tissue evidence="1">Leaf</tissue>
    </source>
</reference>
<dbReference type="AlphaFoldDB" id="A0A8T2BQX1"/>
<evidence type="ECO:0000313" key="1">
    <source>
        <dbReference type="EMBL" id="KAG7588396.1"/>
    </source>
</evidence>
<accession>A0A8T2BQX1</accession>